<evidence type="ECO:0000256" key="1">
    <source>
        <dbReference type="SAM" id="MobiDB-lite"/>
    </source>
</evidence>
<reference evidence="2" key="1">
    <citation type="submission" date="2020-02" db="EMBL/GenBank/DDBJ databases">
        <authorList>
            <person name="Meier V. D."/>
        </authorList>
    </citation>
    <scope>NUCLEOTIDE SEQUENCE</scope>
    <source>
        <strain evidence="2">AVDCRST_MAG04</strain>
    </source>
</reference>
<proteinExistence type="predicted"/>
<feature type="compositionally biased region" description="Low complexity" evidence="1">
    <location>
        <begin position="178"/>
        <end position="195"/>
    </location>
</feature>
<dbReference type="AlphaFoldDB" id="A0A6J4IZY2"/>
<feature type="region of interest" description="Disordered" evidence="1">
    <location>
        <begin position="395"/>
        <end position="468"/>
    </location>
</feature>
<feature type="compositionally biased region" description="Basic and acidic residues" evidence="1">
    <location>
        <begin position="631"/>
        <end position="651"/>
    </location>
</feature>
<evidence type="ECO:0000313" key="2">
    <source>
        <dbReference type="EMBL" id="CAA9265127.1"/>
    </source>
</evidence>
<feature type="compositionally biased region" description="Basic residues" evidence="1">
    <location>
        <begin position="143"/>
        <end position="160"/>
    </location>
</feature>
<feature type="region of interest" description="Disordered" evidence="1">
    <location>
        <begin position="54"/>
        <end position="199"/>
    </location>
</feature>
<feature type="region of interest" description="Disordered" evidence="1">
    <location>
        <begin position="483"/>
        <end position="651"/>
    </location>
</feature>
<sequence>DGVGGAGAGAAGRRRHVHGLCAARPRFAAGARARRRRRRGHAAALRALALERPPARQRRRGNRLVARLPPPGEPVDPQQPPRAALHVAHARPVAGGGRGTEFAPDRGAGGRVHLHLQRGPRDPGAQHPRRHADRAPGPPRLGAGRRRAGLGAGARRRPRRALPEPRQGQARQGRQRQQRAAARAFHRAAPGVRPAAGRRLRPGAAHPAAHLAAVRAAGRGHRANAAALLQRGPVAAQPARHAHLAGRAALLLQRAAALQGRLGRGLLLRHLGRAAGGGAGGRGRHGDRDRHGGHAHHLPHGRARLAHGVPERAAVARPRAGGVGGVRDPALALVPRGLAAGLHALVLSRARAGGPDEPRFRVRRFALLVGVVPVPAFRPRRAAALLVVLDQHPDRDTARTAPHPRAGGRGADDLHVRAGGQPREPGADGRESAPVQRGRAPHRRPGRGEALRPPLQGHAEGPFARPRGGGVGAAAAVLADRVGDGGRHAGEPGRLGAGAGRPGLRAQHGLEPVQPGGHGGRGRRLRGDAAPAPGRALRGERGRPAAPRRRGRGGGGRLHSAGHERDRRAPFLRGPGRAGRQAGARAARKRPRPAFRSRPRARRRDLGPLPGRPGDAVGADRTAVHRRLRQRGGECRADADPRARDAADTRL</sequence>
<feature type="compositionally biased region" description="Basic residues" evidence="1">
    <location>
        <begin position="586"/>
        <end position="603"/>
    </location>
</feature>
<name>A0A6J4IZY2_9PROT</name>
<feature type="non-terminal residue" evidence="2">
    <location>
        <position position="1"/>
    </location>
</feature>
<protein>
    <submittedName>
        <fullName evidence="2">Uncharacterized protein</fullName>
    </submittedName>
</protein>
<gene>
    <name evidence="2" type="ORF">AVDCRST_MAG04-2808</name>
</gene>
<feature type="region of interest" description="Disordered" evidence="1">
    <location>
        <begin position="274"/>
        <end position="299"/>
    </location>
</feature>
<feature type="non-terminal residue" evidence="2">
    <location>
        <position position="651"/>
    </location>
</feature>
<dbReference type="EMBL" id="CADCTL010000195">
    <property type="protein sequence ID" value="CAA9265127.1"/>
    <property type="molecule type" value="Genomic_DNA"/>
</dbReference>
<feature type="compositionally biased region" description="Low complexity" evidence="1">
    <location>
        <begin position="572"/>
        <end position="585"/>
    </location>
</feature>
<accession>A0A6J4IZY2</accession>
<feature type="compositionally biased region" description="Pro residues" evidence="1">
    <location>
        <begin position="68"/>
        <end position="80"/>
    </location>
</feature>
<organism evidence="2">
    <name type="scientific">uncultured Acetobacteraceae bacterium</name>
    <dbReference type="NCBI Taxonomy" id="169975"/>
    <lineage>
        <taxon>Bacteria</taxon>
        <taxon>Pseudomonadati</taxon>
        <taxon>Pseudomonadota</taxon>
        <taxon>Alphaproteobacteria</taxon>
        <taxon>Acetobacterales</taxon>
        <taxon>Acetobacteraceae</taxon>
        <taxon>environmental samples</taxon>
    </lineage>
</organism>